<evidence type="ECO:0000256" key="8">
    <source>
        <dbReference type="SAM" id="MobiDB-lite"/>
    </source>
</evidence>
<proteinExistence type="inferred from homology"/>
<evidence type="ECO:0000313" key="10">
    <source>
        <dbReference type="EMBL" id="ODV89664.1"/>
    </source>
</evidence>
<dbReference type="PANTHER" id="PTHR31077">
    <property type="entry name" value="U4/U6.U5 SMALL NUCLEAR RIBONUCLEOPROTEIN 27 KDA PROTEIN"/>
    <property type="match status" value="1"/>
</dbReference>
<comment type="function">
    <text evidence="1">May play a role in mRNA splicing.</text>
</comment>
<name>A0A1E4TD37_9ASCO</name>
<dbReference type="Proteomes" id="UP000095023">
    <property type="component" value="Unassembled WGS sequence"/>
</dbReference>
<dbReference type="PANTHER" id="PTHR31077:SF1">
    <property type="entry name" value="U4_U6.U5 SMALL NUCLEAR RIBONUCLEOPROTEIN 27 KDA PROTEIN"/>
    <property type="match status" value="1"/>
</dbReference>
<keyword evidence="11" id="KW-1185">Reference proteome</keyword>
<dbReference type="OrthoDB" id="21368at2759"/>
<gene>
    <name evidence="10" type="ORF">CANCADRAFT_46078</name>
</gene>
<dbReference type="GO" id="GO:0008380">
    <property type="term" value="P:RNA splicing"/>
    <property type="evidence" value="ECO:0007669"/>
    <property type="project" value="UniProtKB-KW"/>
</dbReference>
<accession>A0A1E4TD37</accession>
<evidence type="ECO:0000313" key="11">
    <source>
        <dbReference type="Proteomes" id="UP000095023"/>
    </source>
</evidence>
<comment type="similarity">
    <text evidence="3">Belongs to the SNUT3 family.</text>
</comment>
<dbReference type="AlphaFoldDB" id="A0A1E4TD37"/>
<keyword evidence="7" id="KW-0539">Nucleus</keyword>
<protein>
    <recommendedName>
        <fullName evidence="9">U4/U6.U5 small nuclear ribonucleoprotein 27kDa protein domain-containing protein</fullName>
    </recommendedName>
</protein>
<evidence type="ECO:0000259" key="9">
    <source>
        <dbReference type="Pfam" id="PF08648"/>
    </source>
</evidence>
<evidence type="ECO:0000256" key="2">
    <source>
        <dbReference type="ARBA" id="ARBA00004123"/>
    </source>
</evidence>
<evidence type="ECO:0000256" key="1">
    <source>
        <dbReference type="ARBA" id="ARBA00003632"/>
    </source>
</evidence>
<feature type="region of interest" description="Disordered" evidence="8">
    <location>
        <begin position="1"/>
        <end position="61"/>
    </location>
</feature>
<dbReference type="GO" id="GO:0071011">
    <property type="term" value="C:precatalytic spliceosome"/>
    <property type="evidence" value="ECO:0007669"/>
    <property type="project" value="TreeGrafter"/>
</dbReference>
<keyword evidence="5" id="KW-0507">mRNA processing</keyword>
<comment type="subcellular location">
    <subcellularLocation>
        <location evidence="2">Nucleus</location>
    </subcellularLocation>
</comment>
<evidence type="ECO:0000256" key="7">
    <source>
        <dbReference type="ARBA" id="ARBA00023242"/>
    </source>
</evidence>
<sequence length="121" mass="13578">MEQHDSIPKKSSKIGTAKPPQQSNKRKLEPSTSKPKRAKIQINLKSGAAKTTPRSSKDDNIQVIVEKDDTIKSVMGFSKFKSTKGKQVPGNSQGGVYRAMQLQYRQYMNRPEGFNRQLSPK</sequence>
<evidence type="ECO:0000256" key="4">
    <source>
        <dbReference type="ARBA" id="ARBA00011825"/>
    </source>
</evidence>
<dbReference type="InterPro" id="IPR013957">
    <property type="entry name" value="SNRNP27"/>
</dbReference>
<comment type="subunit">
    <text evidence="4">Part of a tri-snRNP complex.</text>
</comment>
<evidence type="ECO:0000256" key="3">
    <source>
        <dbReference type="ARBA" id="ARBA00008218"/>
    </source>
</evidence>
<reference evidence="11" key="1">
    <citation type="submission" date="2016-02" db="EMBL/GenBank/DDBJ databases">
        <title>Comparative genomics of biotechnologically important yeasts.</title>
        <authorList>
            <consortium name="DOE Joint Genome Institute"/>
            <person name="Riley R."/>
            <person name="Haridas S."/>
            <person name="Wolfe K.H."/>
            <person name="Lopes M.R."/>
            <person name="Hittinger C.T."/>
            <person name="Goker M."/>
            <person name="Salamov A."/>
            <person name="Wisecaver J."/>
            <person name="Long T.M."/>
            <person name="Aerts A.L."/>
            <person name="Barry K."/>
            <person name="Choi C."/>
            <person name="Clum A."/>
            <person name="Coughlan A.Y."/>
            <person name="Deshpande S."/>
            <person name="Douglass A.P."/>
            <person name="Hanson S.J."/>
            <person name="Klenk H.-P."/>
            <person name="Labutti K."/>
            <person name="Lapidus A."/>
            <person name="Lindquist E."/>
            <person name="Lipzen A."/>
            <person name="Meier-Kolthoff J.P."/>
            <person name="Ohm R.A."/>
            <person name="Otillar R.P."/>
            <person name="Pangilinan J."/>
            <person name="Peng Y."/>
            <person name="Rokas A."/>
            <person name="Rosa C.A."/>
            <person name="Scheuner C."/>
            <person name="Sibirny A.A."/>
            <person name="Slot J.C."/>
            <person name="Stielow J.B."/>
            <person name="Sun H."/>
            <person name="Kurtzman C.P."/>
            <person name="Blackwell M."/>
            <person name="Jeffries T.W."/>
            <person name="Grigoriev I.V."/>
        </authorList>
    </citation>
    <scope>NUCLEOTIDE SEQUENCE [LARGE SCALE GENOMIC DNA]</scope>
    <source>
        <strain evidence="11">NRRL Y-17796</strain>
    </source>
</reference>
<keyword evidence="6" id="KW-0508">mRNA splicing</keyword>
<dbReference type="GO" id="GO:0006397">
    <property type="term" value="P:mRNA processing"/>
    <property type="evidence" value="ECO:0007669"/>
    <property type="project" value="UniProtKB-KW"/>
</dbReference>
<feature type="domain" description="U4/U6.U5 small nuclear ribonucleoprotein 27kDa protein" evidence="9">
    <location>
        <begin position="67"/>
        <end position="120"/>
    </location>
</feature>
<evidence type="ECO:0000256" key="5">
    <source>
        <dbReference type="ARBA" id="ARBA00022664"/>
    </source>
</evidence>
<dbReference type="Pfam" id="PF08648">
    <property type="entry name" value="SNRNP27"/>
    <property type="match status" value="1"/>
</dbReference>
<evidence type="ECO:0000256" key="6">
    <source>
        <dbReference type="ARBA" id="ARBA00023187"/>
    </source>
</evidence>
<organism evidence="10 11">
    <name type="scientific">Tortispora caseinolytica NRRL Y-17796</name>
    <dbReference type="NCBI Taxonomy" id="767744"/>
    <lineage>
        <taxon>Eukaryota</taxon>
        <taxon>Fungi</taxon>
        <taxon>Dikarya</taxon>
        <taxon>Ascomycota</taxon>
        <taxon>Saccharomycotina</taxon>
        <taxon>Trigonopsidomycetes</taxon>
        <taxon>Trigonopsidales</taxon>
        <taxon>Trigonopsidaceae</taxon>
        <taxon>Tortispora</taxon>
    </lineage>
</organism>
<dbReference type="EMBL" id="KV453843">
    <property type="protein sequence ID" value="ODV89664.1"/>
    <property type="molecule type" value="Genomic_DNA"/>
</dbReference>